<dbReference type="Proteomes" id="UP000823604">
    <property type="component" value="Unassembled WGS sequence"/>
</dbReference>
<dbReference type="EMBL" id="JADIMA010000034">
    <property type="protein sequence ID" value="MBO8472670.1"/>
    <property type="molecule type" value="Genomic_DNA"/>
</dbReference>
<organism evidence="1 2">
    <name type="scientific">Candidatus Merdivivens pullicola</name>
    <dbReference type="NCBI Taxonomy" id="2840872"/>
    <lineage>
        <taxon>Bacteria</taxon>
        <taxon>Pseudomonadati</taxon>
        <taxon>Bacteroidota</taxon>
        <taxon>Bacteroidia</taxon>
        <taxon>Bacteroidales</taxon>
        <taxon>Muribaculaceae</taxon>
        <taxon>Muribaculaceae incertae sedis</taxon>
        <taxon>Candidatus Merdivivens</taxon>
    </lineage>
</organism>
<evidence type="ECO:0000313" key="2">
    <source>
        <dbReference type="Proteomes" id="UP000823604"/>
    </source>
</evidence>
<gene>
    <name evidence="1" type="ORF">IAB81_03470</name>
</gene>
<name>A0A9D9NGR4_9BACT</name>
<protein>
    <submittedName>
        <fullName evidence="1">Uncharacterized protein</fullName>
    </submittedName>
</protein>
<reference evidence="1" key="1">
    <citation type="submission" date="2020-10" db="EMBL/GenBank/DDBJ databases">
        <authorList>
            <person name="Gilroy R."/>
        </authorList>
    </citation>
    <scope>NUCLEOTIDE SEQUENCE</scope>
    <source>
        <strain evidence="1">B1-8020</strain>
    </source>
</reference>
<dbReference type="PROSITE" id="PS51257">
    <property type="entry name" value="PROKAR_LIPOPROTEIN"/>
    <property type="match status" value="1"/>
</dbReference>
<evidence type="ECO:0000313" key="1">
    <source>
        <dbReference type="EMBL" id="MBO8472670.1"/>
    </source>
</evidence>
<dbReference type="AlphaFoldDB" id="A0A9D9NGR4"/>
<proteinExistence type="predicted"/>
<sequence>MRKYILIIFAVLLVSSSCSRMRDIRITDYKIAELENVGFTGLKVSVRLTVDNPAKEFSVVSVSGSVKRDGSEFGVFAMDTTVSVPGEAVSECLFPLEIGLADSVSPFELLGLASSFNRSDITVDAVVKVRLKSGIRRSIRLNDMGYDEIMSFVR</sequence>
<dbReference type="Gene3D" id="2.60.40.1820">
    <property type="match status" value="1"/>
</dbReference>
<accession>A0A9D9NGR4</accession>
<comment type="caution">
    <text evidence="1">The sequence shown here is derived from an EMBL/GenBank/DDBJ whole genome shotgun (WGS) entry which is preliminary data.</text>
</comment>
<reference evidence="1" key="2">
    <citation type="journal article" date="2021" name="PeerJ">
        <title>Extensive microbial diversity within the chicken gut microbiome revealed by metagenomics and culture.</title>
        <authorList>
            <person name="Gilroy R."/>
            <person name="Ravi A."/>
            <person name="Getino M."/>
            <person name="Pursley I."/>
            <person name="Horton D.L."/>
            <person name="Alikhan N.F."/>
            <person name="Baker D."/>
            <person name="Gharbi K."/>
            <person name="Hall N."/>
            <person name="Watson M."/>
            <person name="Adriaenssens E.M."/>
            <person name="Foster-Nyarko E."/>
            <person name="Jarju S."/>
            <person name="Secka A."/>
            <person name="Antonio M."/>
            <person name="Oren A."/>
            <person name="Chaudhuri R.R."/>
            <person name="La Ragione R."/>
            <person name="Hildebrand F."/>
            <person name="Pallen M.J."/>
        </authorList>
    </citation>
    <scope>NUCLEOTIDE SEQUENCE</scope>
    <source>
        <strain evidence="1">B1-8020</strain>
    </source>
</reference>